<reference evidence="1" key="1">
    <citation type="journal article" date="2022" name="Int. J. Mol. Sci.">
        <title>Draft Genome of Tanacetum Coccineum: Genomic Comparison of Closely Related Tanacetum-Family Plants.</title>
        <authorList>
            <person name="Yamashiro T."/>
            <person name="Shiraishi A."/>
            <person name="Nakayama K."/>
            <person name="Satake H."/>
        </authorList>
    </citation>
    <scope>NUCLEOTIDE SEQUENCE</scope>
</reference>
<sequence>MAGWKPSQLKVFGDANIVKLFNIERQKVDEDTDNEKAELRQKIMIVPEEGVKIAALNVKQDLEDLWNLVKKRFSSTQPTKDMDRMLWTKLKRIFEPDPKDEGLLTLMLCEKLIVDHECEMAFELLKFIQG</sequence>
<proteinExistence type="predicted"/>
<gene>
    <name evidence="1" type="ORF">Tco_0769089</name>
</gene>
<comment type="caution">
    <text evidence="1">The sequence shown here is derived from an EMBL/GenBank/DDBJ whole genome shotgun (WGS) entry which is preliminary data.</text>
</comment>
<organism evidence="1 2">
    <name type="scientific">Tanacetum coccineum</name>
    <dbReference type="NCBI Taxonomy" id="301880"/>
    <lineage>
        <taxon>Eukaryota</taxon>
        <taxon>Viridiplantae</taxon>
        <taxon>Streptophyta</taxon>
        <taxon>Embryophyta</taxon>
        <taxon>Tracheophyta</taxon>
        <taxon>Spermatophyta</taxon>
        <taxon>Magnoliopsida</taxon>
        <taxon>eudicotyledons</taxon>
        <taxon>Gunneridae</taxon>
        <taxon>Pentapetalae</taxon>
        <taxon>asterids</taxon>
        <taxon>campanulids</taxon>
        <taxon>Asterales</taxon>
        <taxon>Asteraceae</taxon>
        <taxon>Asteroideae</taxon>
        <taxon>Anthemideae</taxon>
        <taxon>Anthemidinae</taxon>
        <taxon>Tanacetum</taxon>
    </lineage>
</organism>
<keyword evidence="2" id="KW-1185">Reference proteome</keyword>
<protein>
    <submittedName>
        <fullName evidence="1">Uncharacterized protein</fullName>
    </submittedName>
</protein>
<evidence type="ECO:0000313" key="1">
    <source>
        <dbReference type="EMBL" id="GJS86453.1"/>
    </source>
</evidence>
<name>A0ABQ4ZC73_9ASTR</name>
<reference evidence="1" key="2">
    <citation type="submission" date="2022-01" db="EMBL/GenBank/DDBJ databases">
        <authorList>
            <person name="Yamashiro T."/>
            <person name="Shiraishi A."/>
            <person name="Satake H."/>
            <person name="Nakayama K."/>
        </authorList>
    </citation>
    <scope>NUCLEOTIDE SEQUENCE</scope>
</reference>
<evidence type="ECO:0000313" key="2">
    <source>
        <dbReference type="Proteomes" id="UP001151760"/>
    </source>
</evidence>
<dbReference type="Proteomes" id="UP001151760">
    <property type="component" value="Unassembled WGS sequence"/>
</dbReference>
<accession>A0ABQ4ZC73</accession>
<dbReference type="EMBL" id="BQNB010011125">
    <property type="protein sequence ID" value="GJS86453.1"/>
    <property type="molecule type" value="Genomic_DNA"/>
</dbReference>